<keyword evidence="1" id="KW-0812">Transmembrane</keyword>
<reference evidence="2" key="1">
    <citation type="submission" date="2020-11" db="EMBL/GenBank/DDBJ databases">
        <authorList>
            <consortium name="DOE Joint Genome Institute"/>
            <person name="Ahrendt S."/>
            <person name="Riley R."/>
            <person name="Andreopoulos W."/>
            <person name="LaButti K."/>
            <person name="Pangilinan J."/>
            <person name="Ruiz-duenas F.J."/>
            <person name="Barrasa J.M."/>
            <person name="Sanchez-Garcia M."/>
            <person name="Camarero S."/>
            <person name="Miyauchi S."/>
            <person name="Serrano A."/>
            <person name="Linde D."/>
            <person name="Babiker R."/>
            <person name="Drula E."/>
            <person name="Ayuso-Fernandez I."/>
            <person name="Pacheco R."/>
            <person name="Padilla G."/>
            <person name="Ferreira P."/>
            <person name="Barriuso J."/>
            <person name="Kellner H."/>
            <person name="Castanera R."/>
            <person name="Alfaro M."/>
            <person name="Ramirez L."/>
            <person name="Pisabarro A.G."/>
            <person name="Kuo A."/>
            <person name="Tritt A."/>
            <person name="Lipzen A."/>
            <person name="He G."/>
            <person name="Yan M."/>
            <person name="Ng V."/>
            <person name="Cullen D."/>
            <person name="Martin F."/>
            <person name="Rosso M.-N."/>
            <person name="Henrissat B."/>
            <person name="Hibbett D."/>
            <person name="Martinez A.T."/>
            <person name="Grigoriev I.V."/>
        </authorList>
    </citation>
    <scope>NUCLEOTIDE SEQUENCE</scope>
    <source>
        <strain evidence="2">AH 44721</strain>
    </source>
</reference>
<proteinExistence type="predicted"/>
<protein>
    <submittedName>
        <fullName evidence="2">Uncharacterized protein</fullName>
    </submittedName>
</protein>
<evidence type="ECO:0000256" key="1">
    <source>
        <dbReference type="SAM" id="Phobius"/>
    </source>
</evidence>
<keyword evidence="1" id="KW-0472">Membrane</keyword>
<organism evidence="2 3">
    <name type="scientific">Gymnopilus junonius</name>
    <name type="common">Spectacular rustgill mushroom</name>
    <name type="synonym">Gymnopilus spectabilis subsp. junonius</name>
    <dbReference type="NCBI Taxonomy" id="109634"/>
    <lineage>
        <taxon>Eukaryota</taxon>
        <taxon>Fungi</taxon>
        <taxon>Dikarya</taxon>
        <taxon>Basidiomycota</taxon>
        <taxon>Agaricomycotina</taxon>
        <taxon>Agaricomycetes</taxon>
        <taxon>Agaricomycetidae</taxon>
        <taxon>Agaricales</taxon>
        <taxon>Agaricineae</taxon>
        <taxon>Hymenogastraceae</taxon>
        <taxon>Gymnopilus</taxon>
    </lineage>
</organism>
<dbReference type="PROSITE" id="PS51257">
    <property type="entry name" value="PROKAR_LIPOPROTEIN"/>
    <property type="match status" value="1"/>
</dbReference>
<keyword evidence="1" id="KW-1133">Transmembrane helix</keyword>
<evidence type="ECO:0000313" key="2">
    <source>
        <dbReference type="EMBL" id="KAF8908135.1"/>
    </source>
</evidence>
<dbReference type="OrthoDB" id="29460at2759"/>
<keyword evidence="3" id="KW-1185">Reference proteome</keyword>
<dbReference type="Proteomes" id="UP000724874">
    <property type="component" value="Unassembled WGS sequence"/>
</dbReference>
<gene>
    <name evidence="2" type="ORF">CPB84DRAFT_1767374</name>
</gene>
<evidence type="ECO:0000313" key="3">
    <source>
        <dbReference type="Proteomes" id="UP000724874"/>
    </source>
</evidence>
<sequence length="161" mass="17998">MRRWIAIIVMISFACLVGIFFLVSSRRVRHLTGEKLKGIARTVVPLMAQAALKLQPILISITTMTSKFIGRLGSRFRKGDSQLVQWAEEDMSLMDSEDVMVNGAGAYDGEWNGEGVDEYIPLTISPKFGRGRHVRSYGTTPEVETFAERGVMTGLSKYLHK</sequence>
<dbReference type="AlphaFoldDB" id="A0A9P5TR83"/>
<comment type="caution">
    <text evidence="2">The sequence shown here is derived from an EMBL/GenBank/DDBJ whole genome shotgun (WGS) entry which is preliminary data.</text>
</comment>
<accession>A0A9P5TR83</accession>
<feature type="transmembrane region" description="Helical" evidence="1">
    <location>
        <begin position="6"/>
        <end position="23"/>
    </location>
</feature>
<name>A0A9P5TR83_GYMJU</name>
<dbReference type="EMBL" id="JADNYJ010000012">
    <property type="protein sequence ID" value="KAF8908135.1"/>
    <property type="molecule type" value="Genomic_DNA"/>
</dbReference>